<reference evidence="2" key="1">
    <citation type="submission" date="2014-04" db="EMBL/GenBank/DDBJ databases">
        <title>Evolutionary Origins and Diversification of the Mycorrhizal Mutualists.</title>
        <authorList>
            <consortium name="DOE Joint Genome Institute"/>
            <consortium name="Mycorrhizal Genomics Consortium"/>
            <person name="Kohler A."/>
            <person name="Kuo A."/>
            <person name="Nagy L.G."/>
            <person name="Floudas D."/>
            <person name="Copeland A."/>
            <person name="Barry K.W."/>
            <person name="Cichocki N."/>
            <person name="Veneault-Fourrey C."/>
            <person name="LaButti K."/>
            <person name="Lindquist E.A."/>
            <person name="Lipzen A."/>
            <person name="Lundell T."/>
            <person name="Morin E."/>
            <person name="Murat C."/>
            <person name="Riley R."/>
            <person name="Ohm R."/>
            <person name="Sun H."/>
            <person name="Tunlid A."/>
            <person name="Henrissat B."/>
            <person name="Grigoriev I.V."/>
            <person name="Hibbett D.S."/>
            <person name="Martin F."/>
        </authorList>
    </citation>
    <scope>NUCLEOTIDE SEQUENCE [LARGE SCALE GENOMIC DNA]</scope>
    <source>
        <strain evidence="2">FD-334 SS-4</strain>
    </source>
</reference>
<evidence type="ECO:0000313" key="2">
    <source>
        <dbReference type="Proteomes" id="UP000054270"/>
    </source>
</evidence>
<accession>A0A0D2PZZ1</accession>
<organism evidence="1 2">
    <name type="scientific">Hypholoma sublateritium (strain FD-334 SS-4)</name>
    <dbReference type="NCBI Taxonomy" id="945553"/>
    <lineage>
        <taxon>Eukaryota</taxon>
        <taxon>Fungi</taxon>
        <taxon>Dikarya</taxon>
        <taxon>Basidiomycota</taxon>
        <taxon>Agaricomycotina</taxon>
        <taxon>Agaricomycetes</taxon>
        <taxon>Agaricomycetidae</taxon>
        <taxon>Agaricales</taxon>
        <taxon>Agaricineae</taxon>
        <taxon>Strophariaceae</taxon>
        <taxon>Hypholoma</taxon>
    </lineage>
</organism>
<name>A0A0D2PZZ1_HYPSF</name>
<evidence type="ECO:0000313" key="1">
    <source>
        <dbReference type="EMBL" id="KJA24900.1"/>
    </source>
</evidence>
<dbReference type="EMBL" id="KN817534">
    <property type="protein sequence ID" value="KJA24900.1"/>
    <property type="molecule type" value="Genomic_DNA"/>
</dbReference>
<keyword evidence="2" id="KW-1185">Reference proteome</keyword>
<proteinExistence type="predicted"/>
<sequence length="192" mass="21067">MCWAKEGNEASIPVAGMRWEQTVSAISGSLILEVDPKITLRNSMGDNYHLVADINVYNNHSVNNQIPYPLRSVLPKGLPHLKGLEVNFISYMEPDVVNFTGATWYETENGEFKTAGISCGAVRTLRTSFMRSTVRGAPNIEELCLQNMPQDPAKLVTRDAQGSVIDIIPSRHGVGMELLGGENNPFAYNGLS</sequence>
<dbReference type="Proteomes" id="UP000054270">
    <property type="component" value="Unassembled WGS sequence"/>
</dbReference>
<dbReference type="AlphaFoldDB" id="A0A0D2PZZ1"/>
<protein>
    <submittedName>
        <fullName evidence="1">Uncharacterized protein</fullName>
    </submittedName>
</protein>
<gene>
    <name evidence="1" type="ORF">HYPSUDRAFT_53425</name>
</gene>